<name>A0A917LIZ5_9NOCA</name>
<evidence type="ECO:0000256" key="3">
    <source>
        <dbReference type="ARBA" id="ARBA00023186"/>
    </source>
</evidence>
<dbReference type="PANTHER" id="PTHR42749">
    <property type="entry name" value="CELL SHAPE-DETERMINING PROTEIN MREB"/>
    <property type="match status" value="1"/>
</dbReference>
<dbReference type="Gene3D" id="3.90.640.10">
    <property type="entry name" value="Actin, Chain A, domain 4"/>
    <property type="match status" value="1"/>
</dbReference>
<dbReference type="InterPro" id="IPR043129">
    <property type="entry name" value="ATPase_NBD"/>
</dbReference>
<dbReference type="SUPFAM" id="SSF53067">
    <property type="entry name" value="Actin-like ATPase domain"/>
    <property type="match status" value="1"/>
</dbReference>
<reference evidence="6" key="2">
    <citation type="submission" date="2020-09" db="EMBL/GenBank/DDBJ databases">
        <authorList>
            <person name="Sun Q."/>
            <person name="Sedlacek I."/>
        </authorList>
    </citation>
    <scope>NUCLEOTIDE SEQUENCE</scope>
    <source>
        <strain evidence="6">CCM 7905</strain>
    </source>
</reference>
<feature type="compositionally biased region" description="Low complexity" evidence="4">
    <location>
        <begin position="430"/>
        <end position="447"/>
    </location>
</feature>
<keyword evidence="5" id="KW-0472">Membrane</keyword>
<gene>
    <name evidence="6" type="ORF">GCM10007304_47770</name>
</gene>
<sequence length="597" mass="57924">MTAGLGLKVGSTTSIAVSAVSPDKTYSESDSTVSVVSRTALDVASGREPVLASGSGSLTGYASRVGDPVALVADDGRSFTGDDLYATTLACLASSSSASADTTTVVAYPTHWQGHTVEALRDAADHHGLTDVTYVPEAIAAVAWLQRARRGVDGDGDGMVVVYDLGGSALDVALVRTGADSALVGRSVRSEDISGAQFDHAVLQHVLESSGADLSTIDPFDPGTVDALAVLRERCAAAKEALSTDTDTVVSVQLPGVDTDVRVVRSELEDMIREPLTSSLDVVREALRQGGVDPSGVTRVLLTGGGASIPLVAEMVSSMLRVPVTAHDEPALTSAAGAAVLAAEIGSAGSEVDTIAAAPVASTALATAAPRSLSKLPPAPVSRSKTKPPTSRGKRIAIIAGTVAAIALLAAGGLGVGTMLTSNDSPTTDGAVATTTSGAPTTTSVAPVAGAPTSAAPGAVDPAAPVATGSAPAGGSNSAGTAQTGTQNTGTPNTGTQNTGTANSGGAPAAGTPNTGTPNTGGGTTGGGNTGGGNTGGGQNFPSIPPYSGPTPGDVLDQTGDTLGGVVGGVAGIVPNVAGTAGGAVGNLLNGVTGGGN</sequence>
<dbReference type="RefSeq" id="WP_188547773.1">
    <property type="nucleotide sequence ID" value="NZ_BMCU01000007.1"/>
</dbReference>
<feature type="compositionally biased region" description="Gly residues" evidence="4">
    <location>
        <begin position="519"/>
        <end position="539"/>
    </location>
</feature>
<evidence type="ECO:0000313" key="7">
    <source>
        <dbReference type="Proteomes" id="UP000654257"/>
    </source>
</evidence>
<accession>A0A917LIZ5</accession>
<dbReference type="GO" id="GO:0140662">
    <property type="term" value="F:ATP-dependent protein folding chaperone"/>
    <property type="evidence" value="ECO:0007669"/>
    <property type="project" value="InterPro"/>
</dbReference>
<keyword evidence="1" id="KW-0547">Nucleotide-binding</keyword>
<organism evidence="6 7">
    <name type="scientific">Rhodococcoides trifolii</name>
    <dbReference type="NCBI Taxonomy" id="908250"/>
    <lineage>
        <taxon>Bacteria</taxon>
        <taxon>Bacillati</taxon>
        <taxon>Actinomycetota</taxon>
        <taxon>Actinomycetes</taxon>
        <taxon>Mycobacteriales</taxon>
        <taxon>Nocardiaceae</taxon>
        <taxon>Rhodococcoides</taxon>
    </lineage>
</organism>
<reference evidence="6" key="1">
    <citation type="journal article" date="2014" name="Int. J. Syst. Evol. Microbiol.">
        <title>Complete genome sequence of Corynebacterium casei LMG S-19264T (=DSM 44701T), isolated from a smear-ripened cheese.</title>
        <authorList>
            <consortium name="US DOE Joint Genome Institute (JGI-PGF)"/>
            <person name="Walter F."/>
            <person name="Albersmeier A."/>
            <person name="Kalinowski J."/>
            <person name="Ruckert C."/>
        </authorList>
    </citation>
    <scope>NUCLEOTIDE SEQUENCE</scope>
    <source>
        <strain evidence="6">CCM 7905</strain>
    </source>
</reference>
<evidence type="ECO:0000313" key="6">
    <source>
        <dbReference type="EMBL" id="GGG28366.1"/>
    </source>
</evidence>
<protein>
    <recommendedName>
        <fullName evidence="8">Hsp70 family protein</fullName>
    </recommendedName>
</protein>
<dbReference type="GO" id="GO:0005524">
    <property type="term" value="F:ATP binding"/>
    <property type="evidence" value="ECO:0007669"/>
    <property type="project" value="UniProtKB-KW"/>
</dbReference>
<feature type="region of interest" description="Disordered" evidence="4">
    <location>
        <begin position="425"/>
        <end position="560"/>
    </location>
</feature>
<dbReference type="AlphaFoldDB" id="A0A917LIZ5"/>
<keyword evidence="5" id="KW-1133">Transmembrane helix</keyword>
<feature type="transmembrane region" description="Helical" evidence="5">
    <location>
        <begin position="396"/>
        <end position="420"/>
    </location>
</feature>
<keyword evidence="3" id="KW-0143">Chaperone</keyword>
<feature type="compositionally biased region" description="Low complexity" evidence="4">
    <location>
        <begin position="455"/>
        <end position="518"/>
    </location>
</feature>
<evidence type="ECO:0000256" key="4">
    <source>
        <dbReference type="SAM" id="MobiDB-lite"/>
    </source>
</evidence>
<dbReference type="Proteomes" id="UP000654257">
    <property type="component" value="Unassembled WGS sequence"/>
</dbReference>
<dbReference type="InterPro" id="IPR013126">
    <property type="entry name" value="Hsp_70_fam"/>
</dbReference>
<dbReference type="Pfam" id="PF00012">
    <property type="entry name" value="HSP70"/>
    <property type="match status" value="1"/>
</dbReference>
<dbReference type="EMBL" id="BMCU01000007">
    <property type="protein sequence ID" value="GGG28366.1"/>
    <property type="molecule type" value="Genomic_DNA"/>
</dbReference>
<keyword evidence="2" id="KW-0067">ATP-binding</keyword>
<dbReference type="PANTHER" id="PTHR42749:SF1">
    <property type="entry name" value="CELL SHAPE-DETERMINING PROTEIN MREB"/>
    <property type="match status" value="1"/>
</dbReference>
<comment type="caution">
    <text evidence="6">The sequence shown here is derived from an EMBL/GenBank/DDBJ whole genome shotgun (WGS) entry which is preliminary data.</text>
</comment>
<dbReference type="Gene3D" id="3.30.420.40">
    <property type="match status" value="2"/>
</dbReference>
<proteinExistence type="predicted"/>
<keyword evidence="5" id="KW-0812">Transmembrane</keyword>
<keyword evidence="7" id="KW-1185">Reference proteome</keyword>
<evidence type="ECO:0000256" key="1">
    <source>
        <dbReference type="ARBA" id="ARBA00022741"/>
    </source>
</evidence>
<feature type="region of interest" description="Disordered" evidence="4">
    <location>
        <begin position="371"/>
        <end position="393"/>
    </location>
</feature>
<evidence type="ECO:0000256" key="5">
    <source>
        <dbReference type="SAM" id="Phobius"/>
    </source>
</evidence>
<evidence type="ECO:0008006" key="8">
    <source>
        <dbReference type="Google" id="ProtNLM"/>
    </source>
</evidence>
<evidence type="ECO:0000256" key="2">
    <source>
        <dbReference type="ARBA" id="ARBA00022840"/>
    </source>
</evidence>